<dbReference type="EMBL" id="JABFAF010000006">
    <property type="protein sequence ID" value="MBA0856982.1"/>
    <property type="molecule type" value="Genomic_DNA"/>
</dbReference>
<dbReference type="InterPro" id="IPR044730">
    <property type="entry name" value="RNase_H-like_dom_plant"/>
</dbReference>
<dbReference type="OrthoDB" id="10483092at2759"/>
<dbReference type="InterPro" id="IPR053151">
    <property type="entry name" value="RNase_H-like"/>
</dbReference>
<evidence type="ECO:0008006" key="3">
    <source>
        <dbReference type="Google" id="ProtNLM"/>
    </source>
</evidence>
<evidence type="ECO:0000313" key="2">
    <source>
        <dbReference type="Proteomes" id="UP000593576"/>
    </source>
</evidence>
<reference evidence="1 2" key="1">
    <citation type="journal article" date="2019" name="Genome Biol. Evol.">
        <title>Insights into the evolution of the New World diploid cottons (Gossypium, subgenus Houzingenia) based on genome sequencing.</title>
        <authorList>
            <person name="Grover C.E."/>
            <person name="Arick M.A. 2nd"/>
            <person name="Thrash A."/>
            <person name="Conover J.L."/>
            <person name="Sanders W.S."/>
            <person name="Peterson D.G."/>
            <person name="Frelichowski J.E."/>
            <person name="Scheffler J.A."/>
            <person name="Scheffler B.E."/>
            <person name="Wendel J.F."/>
        </authorList>
    </citation>
    <scope>NUCLEOTIDE SEQUENCE [LARGE SCALE GENOMIC DNA]</scope>
    <source>
        <strain evidence="1">1</strain>
        <tissue evidence="1">Leaf</tissue>
    </source>
</reference>
<name>A0A7J9LDT6_GOSSC</name>
<protein>
    <recommendedName>
        <fullName evidence="3">RNase H type-1 domain-containing protein</fullName>
    </recommendedName>
</protein>
<organism evidence="1 2">
    <name type="scientific">Gossypium schwendimanii</name>
    <name type="common">Cotton</name>
    <dbReference type="NCBI Taxonomy" id="34291"/>
    <lineage>
        <taxon>Eukaryota</taxon>
        <taxon>Viridiplantae</taxon>
        <taxon>Streptophyta</taxon>
        <taxon>Embryophyta</taxon>
        <taxon>Tracheophyta</taxon>
        <taxon>Spermatophyta</taxon>
        <taxon>Magnoliopsida</taxon>
        <taxon>eudicotyledons</taxon>
        <taxon>Gunneridae</taxon>
        <taxon>Pentapetalae</taxon>
        <taxon>rosids</taxon>
        <taxon>malvids</taxon>
        <taxon>Malvales</taxon>
        <taxon>Malvaceae</taxon>
        <taxon>Malvoideae</taxon>
        <taxon>Gossypium</taxon>
    </lineage>
</organism>
<proteinExistence type="predicted"/>
<evidence type="ECO:0000313" key="1">
    <source>
        <dbReference type="EMBL" id="MBA0856982.1"/>
    </source>
</evidence>
<accession>A0A7J9LDT6</accession>
<dbReference type="AlphaFoldDB" id="A0A7J9LDT6"/>
<comment type="caution">
    <text evidence="1">The sequence shown here is derived from an EMBL/GenBank/DDBJ whole genome shotgun (WGS) entry which is preliminary data.</text>
</comment>
<sequence length="252" mass="28281">MTIGRWQPPMADWVKVNVDGSVSRNNPKASVGGVVRGPSGGWLVGFKMVLAKGFRCVELKCDNAMLIEAIHNGLVTVSSVVEVRQRCDDERWKPPVRLMAKINFNGLYDKKSKKSGTDIICRNSKGEFLGVKMTVNDRIPLPFMAEAIGYLQFKKVFRSGNGVAHELAKEEVMSLRSTDLDYQLPRKALMELEEDVRHQAIMGGEERSENRPTTMMNLYDPLHSREVIWPNWTGSLLGEIESPSPELGKYGK</sequence>
<keyword evidence="2" id="KW-1185">Reference proteome</keyword>
<dbReference type="Proteomes" id="UP000593576">
    <property type="component" value="Unassembled WGS sequence"/>
</dbReference>
<gene>
    <name evidence="1" type="ORF">Goshw_005830</name>
</gene>
<dbReference type="PANTHER" id="PTHR47723">
    <property type="entry name" value="OS05G0353850 PROTEIN"/>
    <property type="match status" value="1"/>
</dbReference>
<dbReference type="CDD" id="cd06222">
    <property type="entry name" value="RNase_H_like"/>
    <property type="match status" value="1"/>
</dbReference>
<dbReference type="PANTHER" id="PTHR47723:SF24">
    <property type="entry name" value="RNASE H TYPE-1 DOMAIN-CONTAINING PROTEIN"/>
    <property type="match status" value="1"/>
</dbReference>